<dbReference type="OrthoDB" id="5106225at2"/>
<keyword evidence="3" id="KW-1185">Reference proteome</keyword>
<evidence type="ECO:0000256" key="1">
    <source>
        <dbReference type="SAM" id="SignalP"/>
    </source>
</evidence>
<protein>
    <recommendedName>
        <fullName evidence="4">Ribosomally synthesized peptide with SipW-like signal peptide</fullName>
    </recommendedName>
</protein>
<evidence type="ECO:0008006" key="4">
    <source>
        <dbReference type="Google" id="ProtNLM"/>
    </source>
</evidence>
<feature type="signal peptide" evidence="1">
    <location>
        <begin position="1"/>
        <end position="24"/>
    </location>
</feature>
<dbReference type="AlphaFoldDB" id="A0A563E970"/>
<dbReference type="EMBL" id="VCQV01000001">
    <property type="protein sequence ID" value="TWP38995.1"/>
    <property type="molecule type" value="Genomic_DNA"/>
</dbReference>
<accession>A0A563E970</accession>
<feature type="chain" id="PRO_5039687358" description="Ribosomally synthesized peptide with SipW-like signal peptide" evidence="1">
    <location>
        <begin position="25"/>
        <end position="242"/>
    </location>
</feature>
<dbReference type="RefSeq" id="WP_146314777.1">
    <property type="nucleotide sequence ID" value="NZ_VCQV01000001.1"/>
</dbReference>
<sequence length="242" mass="23832">MNRGKSFRLAGFVGAVGLSAVLVAAASSGTGAYFTDSSSNTIHGTSGSLALSSAAPSINFAGLNPGVDQSQVVPFGVKASSTTNADIWMVFDPTTAGYGEFTGSNGVSYGGYTGGGLGGYGHFEVAGPAGTFNSYNLQLPTAAAVSGGYNSSGAHNTCTVNANGLGGSSVQHTVGAGNDIAECGVPEAILLASNMAPGATSSATVTFGLTGKQTQQNQANDPNVGYKIVATQPGISPIGSSW</sequence>
<organism evidence="2 3">
    <name type="scientific">Leekyejoonella antrihumi</name>
    <dbReference type="NCBI Taxonomy" id="1660198"/>
    <lineage>
        <taxon>Bacteria</taxon>
        <taxon>Bacillati</taxon>
        <taxon>Actinomycetota</taxon>
        <taxon>Actinomycetes</taxon>
        <taxon>Micrococcales</taxon>
        <taxon>Dermacoccaceae</taxon>
        <taxon>Leekyejoonella</taxon>
    </lineage>
</organism>
<keyword evidence="1" id="KW-0732">Signal</keyword>
<evidence type="ECO:0000313" key="3">
    <source>
        <dbReference type="Proteomes" id="UP000320244"/>
    </source>
</evidence>
<name>A0A563E970_9MICO</name>
<proteinExistence type="predicted"/>
<evidence type="ECO:0000313" key="2">
    <source>
        <dbReference type="EMBL" id="TWP38995.1"/>
    </source>
</evidence>
<reference evidence="2 3" key="1">
    <citation type="submission" date="2019-05" db="EMBL/GenBank/DDBJ databases">
        <authorList>
            <person name="Lee S.D."/>
        </authorList>
    </citation>
    <scope>NUCLEOTIDE SEQUENCE [LARGE SCALE GENOMIC DNA]</scope>
    <source>
        <strain evidence="2 3">C5-26</strain>
    </source>
</reference>
<gene>
    <name evidence="2" type="ORF">FGL98_00960</name>
</gene>
<dbReference type="Proteomes" id="UP000320244">
    <property type="component" value="Unassembled WGS sequence"/>
</dbReference>
<comment type="caution">
    <text evidence="2">The sequence shown here is derived from an EMBL/GenBank/DDBJ whole genome shotgun (WGS) entry which is preliminary data.</text>
</comment>
<reference evidence="2 3" key="2">
    <citation type="submission" date="2019-08" db="EMBL/GenBank/DDBJ databases">
        <title>Jejuicoccus antrihumi gen. nov., sp. nov., a new member of the family Dermacoccaceae isolated from a cave.</title>
        <authorList>
            <person name="Schumann P."/>
            <person name="Kim I.S."/>
        </authorList>
    </citation>
    <scope>NUCLEOTIDE SEQUENCE [LARGE SCALE GENOMIC DNA]</scope>
    <source>
        <strain evidence="2 3">C5-26</strain>
    </source>
</reference>